<evidence type="ECO:0000256" key="7">
    <source>
        <dbReference type="ARBA" id="ARBA00023242"/>
    </source>
</evidence>
<evidence type="ECO:0000256" key="6">
    <source>
        <dbReference type="ARBA" id="ARBA00023163"/>
    </source>
</evidence>
<keyword evidence="7" id="KW-0539">Nucleus</keyword>
<comment type="similarity">
    <text evidence="3">Belongs to the TSC-22/Dip/Bun family.</text>
</comment>
<dbReference type="SUPFAM" id="SSF58026">
    <property type="entry name" value="Delta-sleep-inducing peptide immunoreactive peptide"/>
    <property type="match status" value="1"/>
</dbReference>
<dbReference type="GO" id="GO:0005634">
    <property type="term" value="C:nucleus"/>
    <property type="evidence" value="ECO:0007669"/>
    <property type="project" value="UniProtKB-SubCell"/>
</dbReference>
<dbReference type="GO" id="GO:0005829">
    <property type="term" value="C:cytosol"/>
    <property type="evidence" value="ECO:0007669"/>
    <property type="project" value="TreeGrafter"/>
</dbReference>
<protein>
    <recommendedName>
        <fullName evidence="8">TSC22 domain family protein 1</fullName>
    </recommendedName>
</protein>
<evidence type="ECO:0000256" key="1">
    <source>
        <dbReference type="ARBA" id="ARBA00004123"/>
    </source>
</evidence>
<dbReference type="GeneTree" id="ENSGT00940000159144"/>
<evidence type="ECO:0000256" key="4">
    <source>
        <dbReference type="ARBA" id="ARBA00022490"/>
    </source>
</evidence>
<keyword evidence="5" id="KW-0805">Transcription regulation</keyword>
<dbReference type="Gene3D" id="1.20.5.490">
    <property type="entry name" value="Single helix bin"/>
    <property type="match status" value="1"/>
</dbReference>
<feature type="compositionally biased region" description="Low complexity" evidence="10">
    <location>
        <begin position="893"/>
        <end position="917"/>
    </location>
</feature>
<organism evidence="11 12">
    <name type="scientific">Paramormyrops kingsleyae</name>
    <dbReference type="NCBI Taxonomy" id="1676925"/>
    <lineage>
        <taxon>Eukaryota</taxon>
        <taxon>Metazoa</taxon>
        <taxon>Chordata</taxon>
        <taxon>Craniata</taxon>
        <taxon>Vertebrata</taxon>
        <taxon>Euteleostomi</taxon>
        <taxon>Actinopterygii</taxon>
        <taxon>Neopterygii</taxon>
        <taxon>Teleostei</taxon>
        <taxon>Osteoglossocephala</taxon>
        <taxon>Osteoglossomorpha</taxon>
        <taxon>Osteoglossiformes</taxon>
        <taxon>Mormyridae</taxon>
        <taxon>Paramormyrops</taxon>
    </lineage>
</organism>
<dbReference type="PANTHER" id="PTHR46745:SF1">
    <property type="entry name" value="TSC22 DOMAIN FAMILY PROTEIN 1"/>
    <property type="match status" value="1"/>
</dbReference>
<feature type="region of interest" description="Disordered" evidence="10">
    <location>
        <begin position="1"/>
        <end position="33"/>
    </location>
</feature>
<evidence type="ECO:0000256" key="10">
    <source>
        <dbReference type="SAM" id="MobiDB-lite"/>
    </source>
</evidence>
<dbReference type="GO" id="GO:0006357">
    <property type="term" value="P:regulation of transcription by RNA polymerase II"/>
    <property type="evidence" value="ECO:0007669"/>
    <property type="project" value="InterPro"/>
</dbReference>
<feature type="region of interest" description="Disordered" evidence="10">
    <location>
        <begin position="54"/>
        <end position="84"/>
    </location>
</feature>
<evidence type="ECO:0000313" key="12">
    <source>
        <dbReference type="Proteomes" id="UP000261540"/>
    </source>
</evidence>
<dbReference type="Ensembl" id="ENSPKIT00000014555.1">
    <property type="protein sequence ID" value="ENSPKIP00000033662.1"/>
    <property type="gene ID" value="ENSPKIG00000013295.1"/>
</dbReference>
<feature type="compositionally biased region" description="Low complexity" evidence="10">
    <location>
        <begin position="24"/>
        <end position="33"/>
    </location>
</feature>
<evidence type="ECO:0000256" key="3">
    <source>
        <dbReference type="ARBA" id="ARBA00007908"/>
    </source>
</evidence>
<dbReference type="PROSITE" id="PS01289">
    <property type="entry name" value="TSC22"/>
    <property type="match status" value="1"/>
</dbReference>
<dbReference type="OrthoDB" id="8961796at2759"/>
<feature type="coiled-coil region" evidence="9">
    <location>
        <begin position="836"/>
        <end position="870"/>
    </location>
</feature>
<dbReference type="InterPro" id="IPR000580">
    <property type="entry name" value="TSC22/Bun"/>
</dbReference>
<dbReference type="GO" id="GO:0043066">
    <property type="term" value="P:negative regulation of apoptotic process"/>
    <property type="evidence" value="ECO:0007669"/>
    <property type="project" value="TreeGrafter"/>
</dbReference>
<feature type="region of interest" description="Disordered" evidence="10">
    <location>
        <begin position="871"/>
        <end position="917"/>
    </location>
</feature>
<keyword evidence="9" id="KW-0175">Coiled coil</keyword>
<dbReference type="Pfam" id="PF01166">
    <property type="entry name" value="TSC22"/>
    <property type="match status" value="1"/>
</dbReference>
<keyword evidence="4" id="KW-0963">Cytoplasm</keyword>
<name>A0A3B3SSH8_9TELE</name>
<sequence>MHRPESAGDSASIRKMAHPVTFPRRGSSTSTGSASALTAVIPTNVSNNAVSTDEYQSSLLVQPPPPGGLSSPGPQHPPQSLNLSQPQVQPLSLIGVQIKKKSGFQITSVTPAQVSLSTNNSVAEDTESYDDLDESHTEDLSSSEILDVSLSRATDMGGAERSSSEETLNNFHEVDTPGAVSPNQPPHRHPLPQALQHGTMVNGTVHHHQVHATQSKVALSGTPEGGAVSTVSSSTGILPGVTQNVGAVTENMLVGSTSAVGSSGAETGMPSAAAGIANGMTNPLTNNVSNVNIPVGVLNVGGSSVSHNIGLAPANLNSCNGITGGHIQNVSLVHQQCGTVCSGTGIPVSMGSASAGQGGTAGVTQGSSIPPSQAPAPAATGSRFRVVKLDCSSEQFKKGRWTCTQYYDKETSAAAAACSSDGGQRAAESATCSERDCTSGSSVGSTVSTLSHYTESVSSGEMGGPPATQIAPQLQEYSTVPAPQASLAGLSLSTSQLKASANVHDVNPLLKPNVAPSAGLAGLAGSQQQASIHPAVVQQPLTYTQVPQAGPAQGLPASAPQHQLGFTQAPTQLVPAHAVPQVISPGGQAVTTGPNHMPHMSGTAHAMVSSGTGLGIAGQQSTGSVHSAGSQALPSAFLQQPSSSQAGTLPHMLPGGLLGLAQPLAKAQQLPGQQVMERQQGTGAQNLGTQTPSAGSSGVPAPSIPPSFLADAQSGPPVQSCSGLGVIPGQGAQLVGAQYPSWSSITATQLEDAQRLLFQHKTLLSLPKVAAGECASEIPTSSGPDGSGDCSALTASAGLLTNPPVEVEDESSSGASVVAIDNKIEQAMDLVKSHLMYAVREEVEVLKEQIKELIERNSQLEQENSLLKNLASPEQLAQFQAQVQSGSPPPSTQPQGAAAQQSAPPAQSASQSSGPSA</sequence>
<accession>A0A3B3SSH8</accession>
<dbReference type="STRING" id="1676925.ENSPKIP00000033662"/>
<dbReference type="FunFam" id="1.20.5.490:FF:000002">
    <property type="entry name" value="TSC22 domain family, member 1"/>
    <property type="match status" value="1"/>
</dbReference>
<reference evidence="11" key="2">
    <citation type="submission" date="2025-09" db="UniProtKB">
        <authorList>
            <consortium name="Ensembl"/>
        </authorList>
    </citation>
    <scope>IDENTIFICATION</scope>
</reference>
<proteinExistence type="inferred from homology"/>
<evidence type="ECO:0000256" key="5">
    <source>
        <dbReference type="ARBA" id="ARBA00023015"/>
    </source>
</evidence>
<evidence type="ECO:0000256" key="8">
    <source>
        <dbReference type="ARBA" id="ARBA00039911"/>
    </source>
</evidence>
<dbReference type="InterPro" id="IPR047862">
    <property type="entry name" value="TSC22/BUN_CS"/>
</dbReference>
<feature type="compositionally biased region" description="Acidic residues" evidence="10">
    <location>
        <begin position="124"/>
        <end position="133"/>
    </location>
</feature>
<comment type="subcellular location">
    <subcellularLocation>
        <location evidence="2">Cytoplasm</location>
    </subcellularLocation>
    <subcellularLocation>
        <location evidence="1">Nucleus</location>
    </subcellularLocation>
</comment>
<dbReference type="PANTHER" id="PTHR46745">
    <property type="entry name" value="TSC22 DOMAIN FAMILY PROTEIN 1"/>
    <property type="match status" value="1"/>
</dbReference>
<evidence type="ECO:0000256" key="9">
    <source>
        <dbReference type="SAM" id="Coils"/>
    </source>
</evidence>
<evidence type="ECO:0000256" key="2">
    <source>
        <dbReference type="ARBA" id="ARBA00004496"/>
    </source>
</evidence>
<evidence type="ECO:0000313" key="11">
    <source>
        <dbReference type="Ensembl" id="ENSPKIP00000033662.1"/>
    </source>
</evidence>
<feature type="compositionally biased region" description="Low complexity" evidence="10">
    <location>
        <begin position="68"/>
        <end position="81"/>
    </location>
</feature>
<feature type="region of interest" description="Disordered" evidence="10">
    <location>
        <begin position="115"/>
        <end position="194"/>
    </location>
</feature>
<dbReference type="GO" id="GO:0008284">
    <property type="term" value="P:positive regulation of cell population proliferation"/>
    <property type="evidence" value="ECO:0007669"/>
    <property type="project" value="TreeGrafter"/>
</dbReference>
<dbReference type="CDD" id="cd21938">
    <property type="entry name" value="ZIP_TSC22D1"/>
    <property type="match status" value="1"/>
</dbReference>
<reference evidence="11" key="1">
    <citation type="submission" date="2025-08" db="UniProtKB">
        <authorList>
            <consortium name="Ensembl"/>
        </authorList>
    </citation>
    <scope>IDENTIFICATION</scope>
</reference>
<dbReference type="AlphaFoldDB" id="A0A3B3SSH8"/>
<feature type="compositionally biased region" description="Low complexity" evidence="10">
    <location>
        <begin position="362"/>
        <end position="380"/>
    </location>
</feature>
<dbReference type="Proteomes" id="UP000261540">
    <property type="component" value="Unplaced"/>
</dbReference>
<keyword evidence="12" id="KW-1185">Reference proteome</keyword>
<keyword evidence="6" id="KW-0804">Transcription</keyword>
<feature type="region of interest" description="Disordered" evidence="10">
    <location>
        <begin position="352"/>
        <end position="380"/>
    </location>
</feature>